<evidence type="ECO:0000313" key="2">
    <source>
        <dbReference type="Proteomes" id="UP000324091"/>
    </source>
</evidence>
<dbReference type="AlphaFoldDB" id="A0A5C6PKL2"/>
<dbReference type="Proteomes" id="UP000324091">
    <property type="component" value="Chromosome 10"/>
</dbReference>
<gene>
    <name evidence="1" type="ORF">D4764_10G0009130</name>
</gene>
<evidence type="ECO:0000313" key="1">
    <source>
        <dbReference type="EMBL" id="TWW79883.1"/>
    </source>
</evidence>
<comment type="caution">
    <text evidence="1">The sequence shown here is derived from an EMBL/GenBank/DDBJ whole genome shotgun (WGS) entry which is preliminary data.</text>
</comment>
<reference evidence="1 2" key="1">
    <citation type="submission" date="2019-04" db="EMBL/GenBank/DDBJ databases">
        <title>Chromosome genome assembly for Takifugu flavidus.</title>
        <authorList>
            <person name="Xiao S."/>
        </authorList>
    </citation>
    <scope>NUCLEOTIDE SEQUENCE [LARGE SCALE GENOMIC DNA]</scope>
    <source>
        <strain evidence="1">HTHZ2018</strain>
        <tissue evidence="1">Muscle</tissue>
    </source>
</reference>
<name>A0A5C6PKL2_9TELE</name>
<keyword evidence="2" id="KW-1185">Reference proteome</keyword>
<dbReference type="EMBL" id="RHFK02000002">
    <property type="protein sequence ID" value="TWW79883.1"/>
    <property type="molecule type" value="Genomic_DNA"/>
</dbReference>
<organism evidence="1 2">
    <name type="scientific">Takifugu flavidus</name>
    <name type="common">sansaifugu</name>
    <dbReference type="NCBI Taxonomy" id="433684"/>
    <lineage>
        <taxon>Eukaryota</taxon>
        <taxon>Metazoa</taxon>
        <taxon>Chordata</taxon>
        <taxon>Craniata</taxon>
        <taxon>Vertebrata</taxon>
        <taxon>Euteleostomi</taxon>
        <taxon>Actinopterygii</taxon>
        <taxon>Neopterygii</taxon>
        <taxon>Teleostei</taxon>
        <taxon>Neoteleostei</taxon>
        <taxon>Acanthomorphata</taxon>
        <taxon>Eupercaria</taxon>
        <taxon>Tetraodontiformes</taxon>
        <taxon>Tetradontoidea</taxon>
        <taxon>Tetraodontidae</taxon>
        <taxon>Takifugu</taxon>
    </lineage>
</organism>
<sequence length="75" mass="8604">MTTTWPTESCSEVNNLMLNTDKTKEIITAIRKIRPSQAAFLINNTAVEMVSSTMFCRGHITDNLTCHPHYILREY</sequence>
<proteinExistence type="predicted"/>
<protein>
    <submittedName>
        <fullName evidence="1">Uncharacterized protein</fullName>
    </submittedName>
</protein>
<accession>A0A5C6PKL2</accession>